<dbReference type="EMBL" id="AMZH03000194">
    <property type="protein sequence ID" value="RRT85010.1"/>
    <property type="molecule type" value="Genomic_DNA"/>
</dbReference>
<protein>
    <submittedName>
        <fullName evidence="1">Uncharacterized protein</fullName>
    </submittedName>
</protein>
<reference evidence="1 2" key="1">
    <citation type="journal article" date="2014" name="Agronomy (Basel)">
        <title>A Draft Genome Sequence for Ensete ventricosum, the Drought-Tolerant Tree Against Hunger.</title>
        <authorList>
            <person name="Harrison J."/>
            <person name="Moore K.A."/>
            <person name="Paszkiewicz K."/>
            <person name="Jones T."/>
            <person name="Grant M."/>
            <person name="Ambacheew D."/>
            <person name="Muzemil S."/>
            <person name="Studholme D.J."/>
        </authorList>
    </citation>
    <scope>NUCLEOTIDE SEQUENCE [LARGE SCALE GENOMIC DNA]</scope>
</reference>
<dbReference type="Proteomes" id="UP000287651">
    <property type="component" value="Unassembled WGS sequence"/>
</dbReference>
<comment type="caution">
    <text evidence="1">The sequence shown here is derived from an EMBL/GenBank/DDBJ whole genome shotgun (WGS) entry which is preliminary data.</text>
</comment>
<organism evidence="1 2">
    <name type="scientific">Ensete ventricosum</name>
    <name type="common">Abyssinian banana</name>
    <name type="synonym">Musa ensete</name>
    <dbReference type="NCBI Taxonomy" id="4639"/>
    <lineage>
        <taxon>Eukaryota</taxon>
        <taxon>Viridiplantae</taxon>
        <taxon>Streptophyta</taxon>
        <taxon>Embryophyta</taxon>
        <taxon>Tracheophyta</taxon>
        <taxon>Spermatophyta</taxon>
        <taxon>Magnoliopsida</taxon>
        <taxon>Liliopsida</taxon>
        <taxon>Zingiberales</taxon>
        <taxon>Musaceae</taxon>
        <taxon>Ensete</taxon>
    </lineage>
</organism>
<name>A0A427B916_ENSVE</name>
<evidence type="ECO:0000313" key="2">
    <source>
        <dbReference type="Proteomes" id="UP000287651"/>
    </source>
</evidence>
<proteinExistence type="predicted"/>
<accession>A0A427B916</accession>
<gene>
    <name evidence="1" type="ORF">B296_00012496</name>
</gene>
<sequence length="151" mass="17495">MIHFVFMKEQMQKLKNEINEKKLQMHVLEQRIVGSLEVGQHQSNKNEISQVIHIVMISETYEMFQASTLTLSKLTTQLSERTFELEMAQVSWKIQELLTNLKQEVYVSVIMILHPLSQGEDLIGLDNRTLEELQSFHVGPLSNICQEKVLA</sequence>
<evidence type="ECO:0000313" key="1">
    <source>
        <dbReference type="EMBL" id="RRT85010.1"/>
    </source>
</evidence>
<dbReference type="AlphaFoldDB" id="A0A427B916"/>